<proteinExistence type="predicted"/>
<comment type="caution">
    <text evidence="2">The sequence shown here is derived from an EMBL/GenBank/DDBJ whole genome shotgun (WGS) entry which is preliminary data.</text>
</comment>
<evidence type="ECO:0000313" key="2">
    <source>
        <dbReference type="EMBL" id="OAP91123.1"/>
    </source>
</evidence>
<keyword evidence="1" id="KW-0472">Membrane</keyword>
<evidence type="ECO:0000256" key="1">
    <source>
        <dbReference type="SAM" id="Phobius"/>
    </source>
</evidence>
<protein>
    <submittedName>
        <fullName evidence="2">Uncharacterized protein</fullName>
    </submittedName>
</protein>
<keyword evidence="1" id="KW-1133">Transmembrane helix</keyword>
<gene>
    <name evidence="2" type="ORF">A4U53_28205</name>
</gene>
<reference evidence="2" key="1">
    <citation type="submission" date="2016-04" db="EMBL/GenBank/DDBJ databases">
        <title>Fast-growing isolate from the root nodules of Vavilovia formosa.</title>
        <authorList>
            <person name="Kimeklis A."/>
            <person name="Safronova V."/>
            <person name="Belimov A."/>
            <person name="Andronov E."/>
        </authorList>
    </citation>
    <scope>NUCLEOTIDE SEQUENCE [LARGE SCALE GENOMIC DNA]</scope>
    <source>
        <strain evidence="2">Vaf-46</strain>
    </source>
</reference>
<feature type="transmembrane region" description="Helical" evidence="1">
    <location>
        <begin position="43"/>
        <end position="63"/>
    </location>
</feature>
<dbReference type="EMBL" id="LWBS01000402">
    <property type="protein sequence ID" value="OAP91123.1"/>
    <property type="molecule type" value="Genomic_DNA"/>
</dbReference>
<keyword evidence="1" id="KW-0812">Transmembrane</keyword>
<dbReference type="AlphaFoldDB" id="A0A179BIG4"/>
<accession>A0A179BIG4</accession>
<sequence length="89" mass="9868">MVKPSQSGRRLPPSFVTEWYDHRLYATAAALVFGNVFSLTEGLFRGTLAALATFGVGFVARLFGALDQHPRATLTNYRHLCVTANRVRL</sequence>
<name>A0A179BIG4_RHILE</name>
<organism evidence="2">
    <name type="scientific">Rhizobium leguminosarum</name>
    <dbReference type="NCBI Taxonomy" id="384"/>
    <lineage>
        <taxon>Bacteria</taxon>
        <taxon>Pseudomonadati</taxon>
        <taxon>Pseudomonadota</taxon>
        <taxon>Alphaproteobacteria</taxon>
        <taxon>Hyphomicrobiales</taxon>
        <taxon>Rhizobiaceae</taxon>
        <taxon>Rhizobium/Agrobacterium group</taxon>
        <taxon>Rhizobium</taxon>
    </lineage>
</organism>